<evidence type="ECO:0000313" key="1">
    <source>
        <dbReference type="EMBL" id="EFU41058.1"/>
    </source>
</evidence>
<sequence>MLSTEKVNRILYKSVEELGLIRTGLFSLCKCKYVIILPCNGTILFGTKLLHYMNTKQ</sequence>
<reference evidence="1 2" key="1">
    <citation type="journal article" date="2010" name="BMC Genomics">
        <title>Genome sequence of the pattern forming Paenibacillus vortex bacterium reveals potential for thriving in complex environments.</title>
        <authorList>
            <person name="Sirota-Madi A."/>
            <person name="Olender T."/>
            <person name="Helman Y."/>
            <person name="Ingham C."/>
            <person name="Brainis I."/>
            <person name="Roth D."/>
            <person name="Hagi E."/>
            <person name="Brodsky L."/>
            <person name="Leshkowitz D."/>
            <person name="Galatenko V."/>
            <person name="Nikolaev V."/>
            <person name="Mugasimangalam R.C."/>
            <person name="Bransburg-Zabary S."/>
            <person name="Gutnick D.L."/>
            <person name="Lancet D."/>
            <person name="Ben-Jacob E."/>
        </authorList>
    </citation>
    <scope>NUCLEOTIDE SEQUENCE [LARGE SCALE GENOMIC DNA]</scope>
    <source>
        <strain evidence="1 2">V453</strain>
    </source>
</reference>
<dbReference type="Proteomes" id="UP000003094">
    <property type="component" value="Unassembled WGS sequence"/>
</dbReference>
<dbReference type="EMBL" id="ADHJ01000023">
    <property type="protein sequence ID" value="EFU41058.1"/>
    <property type="molecule type" value="Genomic_DNA"/>
</dbReference>
<keyword evidence="2" id="KW-1185">Reference proteome</keyword>
<dbReference type="KEGG" id="pvo:PVOR_15544"/>
<dbReference type="AlphaFoldDB" id="A0A2R9SUL3"/>
<proteinExistence type="predicted"/>
<gene>
    <name evidence="1" type="ORF">PVOR_15544</name>
</gene>
<accession>A0A2R9SUL3</accession>
<comment type="caution">
    <text evidence="1">The sequence shown here is derived from an EMBL/GenBank/DDBJ whole genome shotgun (WGS) entry which is preliminary data.</text>
</comment>
<name>A0A2R9SUL3_9BACL</name>
<organism evidence="1 2">
    <name type="scientific">Paenibacillus vortex V453</name>
    <dbReference type="NCBI Taxonomy" id="715225"/>
    <lineage>
        <taxon>Bacteria</taxon>
        <taxon>Bacillati</taxon>
        <taxon>Bacillota</taxon>
        <taxon>Bacilli</taxon>
        <taxon>Bacillales</taxon>
        <taxon>Paenibacillaceae</taxon>
        <taxon>Paenibacillus</taxon>
    </lineage>
</organism>
<protein>
    <submittedName>
        <fullName evidence="1">Uncharacterized protein</fullName>
    </submittedName>
</protein>
<evidence type="ECO:0000313" key="2">
    <source>
        <dbReference type="Proteomes" id="UP000003094"/>
    </source>
</evidence>